<accession>F9W4F5</accession>
<dbReference type="Proteomes" id="UP000000702">
    <property type="component" value="Unassembled WGS sequence"/>
</dbReference>
<protein>
    <submittedName>
        <fullName evidence="2">WGS project CAEQ00000000 data, annotated contig 1177</fullName>
    </submittedName>
</protein>
<comment type="caution">
    <text evidence="2">The sequence shown here is derived from an EMBL/GenBank/DDBJ whole genome shotgun (WGS) entry which is preliminary data.</text>
</comment>
<sequence length="173" mass="19247">MAMRMKPSNHMASTLHRQQQTPRNTHCNAMQVTNCFTYILRAHPNGTCWGTNGPNRHLTAVLSTATLEYRKITRVSATLSDTALKKSHCAHSHEKAYCFISTELKAYTQAHGVPQGECQPTHQHPSVLPCETKHKLKTLRGGPCTPSSFWKVFGDGHFDEKHPKSVGRGIGSE</sequence>
<evidence type="ECO:0000313" key="2">
    <source>
        <dbReference type="EMBL" id="CCD12046.1"/>
    </source>
</evidence>
<dbReference type="VEuPathDB" id="TriTrypDB:TcIL3000_0_29660"/>
<evidence type="ECO:0000313" key="3">
    <source>
        <dbReference type="Proteomes" id="UP000000702"/>
    </source>
</evidence>
<dbReference type="EMBL" id="CAEQ01000549">
    <property type="protein sequence ID" value="CCD12046.1"/>
    <property type="molecule type" value="Genomic_DNA"/>
</dbReference>
<gene>
    <name evidence="2" type="ORF">TCIL3000_0_29660</name>
</gene>
<dbReference type="AlphaFoldDB" id="F9W4F5"/>
<name>F9W4F5_TRYCI</name>
<reference evidence="2 3" key="2">
    <citation type="journal article" date="2012" name="Proc. Natl. Acad. Sci. U.S.A.">
        <title>Antigenic diversity is generated by distinct evolutionary mechanisms in African trypanosome species.</title>
        <authorList>
            <person name="Jackson A.P."/>
            <person name="Berry A."/>
            <person name="Aslett M."/>
            <person name="Allison H.C."/>
            <person name="Burton P."/>
            <person name="Vavrova-Anderson J."/>
            <person name="Brown R."/>
            <person name="Browne H."/>
            <person name="Corton N."/>
            <person name="Hauser H."/>
            <person name="Gamble J."/>
            <person name="Gilderthorp R."/>
            <person name="Marcello L."/>
            <person name="McQuillan J."/>
            <person name="Otto T.D."/>
            <person name="Quail M.A."/>
            <person name="Sanders M.J."/>
            <person name="van Tonder A."/>
            <person name="Ginger M.L."/>
            <person name="Field M.C."/>
            <person name="Barry J.D."/>
            <person name="Hertz-Fowler C."/>
            <person name="Berriman M."/>
        </authorList>
    </citation>
    <scope>NUCLEOTIDE SEQUENCE [LARGE SCALE GENOMIC DNA]</scope>
    <source>
        <strain evidence="2 3">IL3000</strain>
    </source>
</reference>
<feature type="region of interest" description="Disordered" evidence="1">
    <location>
        <begin position="1"/>
        <end position="24"/>
    </location>
</feature>
<evidence type="ECO:0000256" key="1">
    <source>
        <dbReference type="SAM" id="MobiDB-lite"/>
    </source>
</evidence>
<feature type="compositionally biased region" description="Polar residues" evidence="1">
    <location>
        <begin position="10"/>
        <end position="24"/>
    </location>
</feature>
<keyword evidence="3" id="KW-1185">Reference proteome</keyword>
<proteinExistence type="predicted"/>
<organism evidence="2 3">
    <name type="scientific">Trypanosoma congolense (strain IL3000)</name>
    <dbReference type="NCBI Taxonomy" id="1068625"/>
    <lineage>
        <taxon>Eukaryota</taxon>
        <taxon>Discoba</taxon>
        <taxon>Euglenozoa</taxon>
        <taxon>Kinetoplastea</taxon>
        <taxon>Metakinetoplastina</taxon>
        <taxon>Trypanosomatida</taxon>
        <taxon>Trypanosomatidae</taxon>
        <taxon>Trypanosoma</taxon>
        <taxon>Nannomonas</taxon>
    </lineage>
</organism>
<reference evidence="3" key="1">
    <citation type="submission" date="2011-07" db="EMBL/GenBank/DDBJ databases">
        <title>Divergent evolution of antigenic variation in African trypanosomes.</title>
        <authorList>
            <person name="Jackson A.P."/>
            <person name="Berry A."/>
            <person name="Allison H.C."/>
            <person name="Burton P."/>
            <person name="Anderson J."/>
            <person name="Aslett M."/>
            <person name="Brown R."/>
            <person name="Corton N."/>
            <person name="Harris D."/>
            <person name="Hauser H."/>
            <person name="Gamble J."/>
            <person name="Gilderthorp R."/>
            <person name="McQuillan J."/>
            <person name="Quail M.A."/>
            <person name="Sanders M."/>
            <person name="Van Tonder A."/>
            <person name="Ginger M.L."/>
            <person name="Donelson J.E."/>
            <person name="Field M.C."/>
            <person name="Barry J.D."/>
            <person name="Berriman M."/>
            <person name="Hertz-Fowler C."/>
        </authorList>
    </citation>
    <scope>NUCLEOTIDE SEQUENCE [LARGE SCALE GENOMIC DNA]</scope>
    <source>
        <strain evidence="3">IL3000</strain>
    </source>
</reference>